<sequence>MTPDEILSQAPRVLSQKQREFYFEQGYLLVEEFVDRIWLKKLRDAIDRQVELSRKVTQSDSVFDLEPNHRSDDPRLRRVSSPCDQDPVFWQFLVESRIGDLLADLLGPDVKFYQSKLNFKWAKGGSEVKWHQDVPFFPHTNNAVLTCGTYIYDCGMEQGPLGVIPGSHKNPIYDHYNTKGVWTGDIQPEDLPSVPVGTAQYLCGPAGSITLHNYRTVHGSKANQSDIGRPLLLNVMSAADAVPYTHNPLHSKYEQQLIRGVPAKWAHHEEGRFLIPPDWSGGYTSIFDLQQKAGMPAAE</sequence>
<dbReference type="InterPro" id="IPR008775">
    <property type="entry name" value="Phytyl_CoA_dOase-like"/>
</dbReference>
<accession>A0A839SQJ0</accession>
<keyword evidence="2" id="KW-0223">Dioxygenase</keyword>
<dbReference type="Proteomes" id="UP000581135">
    <property type="component" value="Unassembled WGS sequence"/>
</dbReference>
<proteinExistence type="predicted"/>
<dbReference type="Pfam" id="PF05721">
    <property type="entry name" value="PhyH"/>
    <property type="match status" value="1"/>
</dbReference>
<evidence type="ECO:0000313" key="3">
    <source>
        <dbReference type="Proteomes" id="UP000581135"/>
    </source>
</evidence>
<evidence type="ECO:0000313" key="2">
    <source>
        <dbReference type="EMBL" id="MBB3064219.1"/>
    </source>
</evidence>
<dbReference type="Gene3D" id="2.60.120.620">
    <property type="entry name" value="q2cbj1_9rhob like domain"/>
    <property type="match status" value="1"/>
</dbReference>
<gene>
    <name evidence="2" type="ORF">FHR98_000484</name>
</gene>
<dbReference type="PANTHER" id="PTHR20883:SF48">
    <property type="entry name" value="ECTOINE DIOXYGENASE"/>
    <property type="match status" value="1"/>
</dbReference>
<keyword evidence="2" id="KW-0560">Oxidoreductase</keyword>
<keyword evidence="3" id="KW-1185">Reference proteome</keyword>
<dbReference type="GO" id="GO:0005506">
    <property type="term" value="F:iron ion binding"/>
    <property type="evidence" value="ECO:0007669"/>
    <property type="project" value="UniProtKB-ARBA"/>
</dbReference>
<comment type="cofactor">
    <cofactor evidence="1">
        <name>Fe(2+)</name>
        <dbReference type="ChEBI" id="CHEBI:29033"/>
    </cofactor>
</comment>
<evidence type="ECO:0000256" key="1">
    <source>
        <dbReference type="ARBA" id="ARBA00001954"/>
    </source>
</evidence>
<dbReference type="AlphaFoldDB" id="A0A839SQJ0"/>
<comment type="caution">
    <text evidence="2">The sequence shown here is derived from an EMBL/GenBank/DDBJ whole genome shotgun (WGS) entry which is preliminary data.</text>
</comment>
<name>A0A839SQJ0_9PROT</name>
<dbReference type="EMBL" id="JACHXA010000001">
    <property type="protein sequence ID" value="MBB3064219.1"/>
    <property type="molecule type" value="Genomic_DNA"/>
</dbReference>
<protein>
    <submittedName>
        <fullName evidence="2">Ectoine hydroxylase-related dioxygenase (Phytanoyl-CoA dioxygenase family)</fullName>
    </submittedName>
</protein>
<dbReference type="RefSeq" id="WP_183415023.1">
    <property type="nucleotide sequence ID" value="NZ_JACHXA010000001.1"/>
</dbReference>
<organism evidence="2 3">
    <name type="scientific">Limibacillus halophilus</name>
    <dbReference type="NCBI Taxonomy" id="1579333"/>
    <lineage>
        <taxon>Bacteria</taxon>
        <taxon>Pseudomonadati</taxon>
        <taxon>Pseudomonadota</taxon>
        <taxon>Alphaproteobacteria</taxon>
        <taxon>Rhodospirillales</taxon>
        <taxon>Rhodovibrionaceae</taxon>
        <taxon>Limibacillus</taxon>
    </lineage>
</organism>
<dbReference type="PANTHER" id="PTHR20883">
    <property type="entry name" value="PHYTANOYL-COA DIOXYGENASE DOMAIN CONTAINING 1"/>
    <property type="match status" value="1"/>
</dbReference>
<reference evidence="2 3" key="1">
    <citation type="submission" date="2020-08" db="EMBL/GenBank/DDBJ databases">
        <title>Genomic Encyclopedia of Type Strains, Phase III (KMG-III): the genomes of soil and plant-associated and newly described type strains.</title>
        <authorList>
            <person name="Whitman W."/>
        </authorList>
    </citation>
    <scope>NUCLEOTIDE SEQUENCE [LARGE SCALE GENOMIC DNA]</scope>
    <source>
        <strain evidence="2 3">CECT 8803</strain>
    </source>
</reference>
<dbReference type="GO" id="GO:0016706">
    <property type="term" value="F:2-oxoglutarate-dependent dioxygenase activity"/>
    <property type="evidence" value="ECO:0007669"/>
    <property type="project" value="UniProtKB-ARBA"/>
</dbReference>
<dbReference type="SUPFAM" id="SSF51197">
    <property type="entry name" value="Clavaminate synthase-like"/>
    <property type="match status" value="1"/>
</dbReference>